<dbReference type="Pfam" id="PF13749">
    <property type="entry name" value="HATPase_c_4"/>
    <property type="match status" value="1"/>
</dbReference>
<keyword evidence="2" id="KW-0547">Nucleotide-binding</keyword>
<dbReference type="Proteomes" id="UP001596292">
    <property type="component" value="Unassembled WGS sequence"/>
</dbReference>
<evidence type="ECO:0000313" key="2">
    <source>
        <dbReference type="EMBL" id="MFC6791945.1"/>
    </source>
</evidence>
<dbReference type="Pfam" id="PF04326">
    <property type="entry name" value="SLFN_AlbA_2"/>
    <property type="match status" value="1"/>
</dbReference>
<accession>A0ABW2BP08</accession>
<gene>
    <name evidence="2" type="ORF">ACFQE0_21525</name>
</gene>
<dbReference type="InterPro" id="IPR038461">
    <property type="entry name" value="Schlafen_AlbA_2_dom_sf"/>
</dbReference>
<dbReference type="InterPro" id="IPR038475">
    <property type="entry name" value="RecG_C_sf"/>
</dbReference>
<protein>
    <submittedName>
        <fullName evidence="2">ATP-binding protein</fullName>
    </submittedName>
</protein>
<dbReference type="EMBL" id="JBHSWN010000001">
    <property type="protein sequence ID" value="MFC6791945.1"/>
    <property type="molecule type" value="Genomic_DNA"/>
</dbReference>
<proteinExistence type="predicted"/>
<feature type="domain" description="Schlafen AlbA-2" evidence="1">
    <location>
        <begin position="18"/>
        <end position="139"/>
    </location>
</feature>
<keyword evidence="3" id="KW-1185">Reference proteome</keyword>
<keyword evidence="2" id="KW-0067">ATP-binding</keyword>
<organism evidence="2 3">
    <name type="scientific">Methylobacterium komagatae</name>
    <dbReference type="NCBI Taxonomy" id="374425"/>
    <lineage>
        <taxon>Bacteria</taxon>
        <taxon>Pseudomonadati</taxon>
        <taxon>Pseudomonadota</taxon>
        <taxon>Alphaproteobacteria</taxon>
        <taxon>Hyphomicrobiales</taxon>
        <taxon>Methylobacteriaceae</taxon>
        <taxon>Methylobacterium</taxon>
    </lineage>
</organism>
<dbReference type="RefSeq" id="WP_378973296.1">
    <property type="nucleotide sequence ID" value="NZ_JBHSWN010000001.1"/>
</dbReference>
<evidence type="ECO:0000259" key="1">
    <source>
        <dbReference type="Pfam" id="PF04326"/>
    </source>
</evidence>
<sequence>MVNDPQALLKRLFKEPTESAWVEFKENNDDPEMIGSWVSACANAAILAGKERGFLVFGVRDKPRKMVGTTVDISKMKKGGENFTNWLSRMIEPRLMMEFLDFRVGSHKYAVIAIEPTYDRPVKFNGTEYLRIGENTKKLSDFPNHERSIWVATGRRKFEDAIAISHQSAFDVFEQLDVDAFYALLKEQKPRVPEEIIRKFEMSGFIRDDMEGSYDITNLGAIVLAKDLHKFPSTAGKAIRVIQYRGEDKRHSENEEEFNSGYAVALPRVLRHMNSILPKKEIYTNGIRSVIPVYPVTALREVIANAMIHQDFTITGSAPVVEVYGKRVEVSNPGASLVEIDRIIDERRSRNEKLASSMRLLGLCEERGGGLDKAGFEIEEQNLPAPEFISSKDTMRVVLYGPKSFSELNKTEKLRACFFHCILRWLQRDYMSNTTLRDRFRLEQENYQAVSAIISESVKRKRVVPAETNQGKRNAKYVPYWTRKLSQ</sequence>
<dbReference type="Gene3D" id="3.30.565.60">
    <property type="match status" value="1"/>
</dbReference>
<dbReference type="PANTHER" id="PTHR30595">
    <property type="entry name" value="GLPR-RELATED TRANSCRIPTIONAL REPRESSOR"/>
    <property type="match status" value="1"/>
</dbReference>
<dbReference type="Gene3D" id="3.30.950.30">
    <property type="entry name" value="Schlafen, AAA domain"/>
    <property type="match status" value="1"/>
</dbReference>
<evidence type="ECO:0000313" key="3">
    <source>
        <dbReference type="Proteomes" id="UP001596292"/>
    </source>
</evidence>
<reference evidence="3" key="1">
    <citation type="journal article" date="2019" name="Int. J. Syst. Evol. Microbiol.">
        <title>The Global Catalogue of Microorganisms (GCM) 10K type strain sequencing project: providing services to taxonomists for standard genome sequencing and annotation.</title>
        <authorList>
            <consortium name="The Broad Institute Genomics Platform"/>
            <consortium name="The Broad Institute Genome Sequencing Center for Infectious Disease"/>
            <person name="Wu L."/>
            <person name="Ma J."/>
        </authorList>
    </citation>
    <scope>NUCLEOTIDE SEQUENCE [LARGE SCALE GENOMIC DNA]</scope>
    <source>
        <strain evidence="3">CCUG 48316</strain>
    </source>
</reference>
<dbReference type="InterPro" id="IPR007421">
    <property type="entry name" value="Schlafen_AlbA_2_dom"/>
</dbReference>
<dbReference type="GO" id="GO:0005524">
    <property type="term" value="F:ATP binding"/>
    <property type="evidence" value="ECO:0007669"/>
    <property type="project" value="UniProtKB-KW"/>
</dbReference>
<name>A0ABW2BP08_9HYPH</name>
<dbReference type="PANTHER" id="PTHR30595:SF6">
    <property type="entry name" value="SCHLAFEN ALBA-2 DOMAIN-CONTAINING PROTEIN"/>
    <property type="match status" value="1"/>
</dbReference>
<comment type="caution">
    <text evidence="2">The sequence shown here is derived from an EMBL/GenBank/DDBJ whole genome shotgun (WGS) entry which is preliminary data.</text>
</comment>